<keyword evidence="3" id="KW-0560">Oxidoreductase</keyword>
<dbReference type="InterPro" id="IPR005107">
    <property type="entry name" value="CO_DH_flav_C"/>
</dbReference>
<dbReference type="RefSeq" id="WP_394299296.1">
    <property type="nucleotide sequence ID" value="NZ_JBHMQT010000003.1"/>
</dbReference>
<gene>
    <name evidence="5" type="ORF">ACFHYQ_01945</name>
</gene>
<accession>A0ABV6U1M8</accession>
<dbReference type="InterPro" id="IPR036318">
    <property type="entry name" value="FAD-bd_PCMH-like_sf"/>
</dbReference>
<name>A0ABV6U1M8_9ACTN</name>
<evidence type="ECO:0000313" key="6">
    <source>
        <dbReference type="Proteomes" id="UP001589870"/>
    </source>
</evidence>
<dbReference type="InterPro" id="IPR016167">
    <property type="entry name" value="FAD-bd_PCMH_sub1"/>
</dbReference>
<dbReference type="InterPro" id="IPR036683">
    <property type="entry name" value="CO_DH_flav_C_dom_sf"/>
</dbReference>
<dbReference type="Gene3D" id="3.30.465.10">
    <property type="match status" value="1"/>
</dbReference>
<keyword evidence="6" id="KW-1185">Reference proteome</keyword>
<dbReference type="PROSITE" id="PS51387">
    <property type="entry name" value="FAD_PCMH"/>
    <property type="match status" value="1"/>
</dbReference>
<organism evidence="5 6">
    <name type="scientific">Sphaerimonospora cavernae</name>
    <dbReference type="NCBI Taxonomy" id="1740611"/>
    <lineage>
        <taxon>Bacteria</taxon>
        <taxon>Bacillati</taxon>
        <taxon>Actinomycetota</taxon>
        <taxon>Actinomycetes</taxon>
        <taxon>Streptosporangiales</taxon>
        <taxon>Streptosporangiaceae</taxon>
        <taxon>Sphaerimonospora</taxon>
    </lineage>
</organism>
<dbReference type="Gene3D" id="3.30.43.10">
    <property type="entry name" value="Uridine Diphospho-n-acetylenolpyruvylglucosamine Reductase, domain 2"/>
    <property type="match status" value="1"/>
</dbReference>
<keyword evidence="2" id="KW-0274">FAD</keyword>
<proteinExistence type="predicted"/>
<dbReference type="PANTHER" id="PTHR42659:SF2">
    <property type="entry name" value="XANTHINE DEHYDROGENASE SUBUNIT C-RELATED"/>
    <property type="match status" value="1"/>
</dbReference>
<feature type="domain" description="FAD-binding PCMH-type" evidence="4">
    <location>
        <begin position="1"/>
        <end position="175"/>
    </location>
</feature>
<reference evidence="5 6" key="1">
    <citation type="submission" date="2024-09" db="EMBL/GenBank/DDBJ databases">
        <authorList>
            <person name="Sun Q."/>
            <person name="Mori K."/>
        </authorList>
    </citation>
    <scope>NUCLEOTIDE SEQUENCE [LARGE SCALE GENOMIC DNA]</scope>
    <source>
        <strain evidence="5 6">TBRC 1851</strain>
    </source>
</reference>
<dbReference type="EMBL" id="JBHMQT010000003">
    <property type="protein sequence ID" value="MFC0861051.1"/>
    <property type="molecule type" value="Genomic_DNA"/>
</dbReference>
<evidence type="ECO:0000256" key="1">
    <source>
        <dbReference type="ARBA" id="ARBA00022630"/>
    </source>
</evidence>
<comment type="caution">
    <text evidence="5">The sequence shown here is derived from an EMBL/GenBank/DDBJ whole genome shotgun (WGS) entry which is preliminary data.</text>
</comment>
<evidence type="ECO:0000259" key="4">
    <source>
        <dbReference type="PROSITE" id="PS51387"/>
    </source>
</evidence>
<dbReference type="Pfam" id="PF00941">
    <property type="entry name" value="FAD_binding_5"/>
    <property type="match status" value="1"/>
</dbReference>
<dbReference type="PANTHER" id="PTHR42659">
    <property type="entry name" value="XANTHINE DEHYDROGENASE SUBUNIT C-RELATED"/>
    <property type="match status" value="1"/>
</dbReference>
<keyword evidence="1" id="KW-0285">Flavoprotein</keyword>
<dbReference type="SUPFAM" id="SSF55447">
    <property type="entry name" value="CO dehydrogenase flavoprotein C-terminal domain-like"/>
    <property type="match status" value="1"/>
</dbReference>
<dbReference type="InterPro" id="IPR016169">
    <property type="entry name" value="FAD-bd_PCMH_sub2"/>
</dbReference>
<protein>
    <submittedName>
        <fullName evidence="5">FAD binding domain-containing protein</fullName>
    </submittedName>
</protein>
<evidence type="ECO:0000256" key="3">
    <source>
        <dbReference type="ARBA" id="ARBA00023002"/>
    </source>
</evidence>
<dbReference type="InterPro" id="IPR002346">
    <property type="entry name" value="Mopterin_DH_FAD-bd"/>
</dbReference>
<dbReference type="Gene3D" id="3.30.390.50">
    <property type="entry name" value="CO dehydrogenase flavoprotein, C-terminal domain"/>
    <property type="match status" value="1"/>
</dbReference>
<sequence>MDFLRARTWAEALELKAERPEATPIQGGTDVMVEINLDRGRPAALLDLNPVGELAGWSREGSRSREGEWIRVGAGVTYARLIDELGEVLPGLAQASRTVGSPQIRNRGTLAGNLGAASPAGDGHPPLLASGAVVEAESVRGVRLIPIAQFYTGVKRNALAPDELIRAVRVPTAAGPQYFSKVGTRNAMVIAVCSFAIALHPENRRVGTGIGSAAPTPLRAVAAEAFLAGELDWTLGGAGGGAGGTALDPRVAERFAELVVEAAAPIDDVRGRAAYRSHALAVMARRTLGWAWHDYLRAGRGAR</sequence>
<dbReference type="Proteomes" id="UP001589870">
    <property type="component" value="Unassembled WGS sequence"/>
</dbReference>
<evidence type="ECO:0000256" key="2">
    <source>
        <dbReference type="ARBA" id="ARBA00022827"/>
    </source>
</evidence>
<dbReference type="SUPFAM" id="SSF56176">
    <property type="entry name" value="FAD-binding/transporter-associated domain-like"/>
    <property type="match status" value="1"/>
</dbReference>
<dbReference type="SMART" id="SM01092">
    <property type="entry name" value="CO_deh_flav_C"/>
    <property type="match status" value="1"/>
</dbReference>
<dbReference type="InterPro" id="IPR051312">
    <property type="entry name" value="Diverse_Substr_Oxidored"/>
</dbReference>
<dbReference type="InterPro" id="IPR016166">
    <property type="entry name" value="FAD-bd_PCMH"/>
</dbReference>
<evidence type="ECO:0000313" key="5">
    <source>
        <dbReference type="EMBL" id="MFC0861051.1"/>
    </source>
</evidence>